<keyword evidence="3" id="KW-1185">Reference proteome</keyword>
<evidence type="ECO:0000256" key="1">
    <source>
        <dbReference type="SAM" id="SignalP"/>
    </source>
</evidence>
<protein>
    <recommendedName>
        <fullName evidence="4">DUF1735 domain-containing protein</fullName>
    </recommendedName>
</protein>
<dbReference type="KEGG" id="mgod:E7746_01725"/>
<reference evidence="2 3" key="1">
    <citation type="submission" date="2019-02" db="EMBL/GenBank/DDBJ databases">
        <title>Isolation and identification of novel species under the genus Muribaculum.</title>
        <authorList>
            <person name="Miyake S."/>
            <person name="Ding Y."/>
            <person name="Low A."/>
            <person name="Soh M."/>
            <person name="Seedorf H."/>
        </authorList>
    </citation>
    <scope>NUCLEOTIDE SEQUENCE [LARGE SCALE GENOMIC DNA]</scope>
    <source>
        <strain evidence="2 3">TLL-A4</strain>
    </source>
</reference>
<accession>A0A4P7VLN6</accession>
<feature type="chain" id="PRO_5020785857" description="DUF1735 domain-containing protein" evidence="1">
    <location>
        <begin position="23"/>
        <end position="305"/>
    </location>
</feature>
<dbReference type="OrthoDB" id="1062397at2"/>
<name>A0A4P7VLN6_9BACT</name>
<keyword evidence="1" id="KW-0732">Signal</keyword>
<evidence type="ECO:0008006" key="4">
    <source>
        <dbReference type="Google" id="ProtNLM"/>
    </source>
</evidence>
<proteinExistence type="predicted"/>
<dbReference type="Proteomes" id="UP000297031">
    <property type="component" value="Chromosome"/>
</dbReference>
<feature type="signal peptide" evidence="1">
    <location>
        <begin position="1"/>
        <end position="22"/>
    </location>
</feature>
<evidence type="ECO:0000313" key="2">
    <source>
        <dbReference type="EMBL" id="QCD34681.1"/>
    </source>
</evidence>
<dbReference type="EMBL" id="CP039393">
    <property type="protein sequence ID" value="QCD34681.1"/>
    <property type="molecule type" value="Genomic_DNA"/>
</dbReference>
<organism evidence="2 3">
    <name type="scientific">Muribaculum gordoncarteri</name>
    <dbReference type="NCBI Taxonomy" id="2530390"/>
    <lineage>
        <taxon>Bacteria</taxon>
        <taxon>Pseudomonadati</taxon>
        <taxon>Bacteroidota</taxon>
        <taxon>Bacteroidia</taxon>
        <taxon>Bacteroidales</taxon>
        <taxon>Muribaculaceae</taxon>
        <taxon>Muribaculum</taxon>
    </lineage>
</organism>
<dbReference type="PROSITE" id="PS51257">
    <property type="entry name" value="PROKAR_LIPOPROTEIN"/>
    <property type="match status" value="1"/>
</dbReference>
<dbReference type="RefSeq" id="WP_136409651.1">
    <property type="nucleotide sequence ID" value="NZ_CP039393.1"/>
</dbReference>
<sequence length="305" mass="34685">MKSIYKFAIAVLALPFVLMSCSDDDDYEPGPAPAENCMSVYFPMQASYNYEFLADDDCIVPVTVKRAVSDEAVTIPLTVTSSEDSQGAFVIPSQVEFAAGEKEAVFYVDCSKLPVRAKCSFTVKLPAEYVNPYSEGTGDLTMYASIIGAWELWAENVPFTFQEKYNTVYSNIYAMRGTGKFKIENFIGSGIDLPFVVEDPSKEYAIITPTSNYDDYSNYVDQDDFNCWYFYDSENAYWPSWSPDGVTFPGISYALVYGYDDSYAYTYMRLSKNEGRFYFSMTYDDGTFGWNYVDFSYEPLFDPFE</sequence>
<evidence type="ECO:0000313" key="3">
    <source>
        <dbReference type="Proteomes" id="UP000297031"/>
    </source>
</evidence>
<dbReference type="AlphaFoldDB" id="A0A4P7VLN6"/>
<gene>
    <name evidence="2" type="ORF">E7746_01725</name>
</gene>